<evidence type="ECO:0000313" key="2">
    <source>
        <dbReference type="Proteomes" id="UP000050509"/>
    </source>
</evidence>
<evidence type="ECO:0000313" key="1">
    <source>
        <dbReference type="EMBL" id="KPV51397.1"/>
    </source>
</evidence>
<proteinExistence type="predicted"/>
<name>A0A0N8PS07_9CHLR</name>
<dbReference type="EMBL" id="LJCR01000930">
    <property type="protein sequence ID" value="KPV51397.1"/>
    <property type="molecule type" value="Genomic_DNA"/>
</dbReference>
<dbReference type="Gene3D" id="3.40.50.1240">
    <property type="entry name" value="Phosphoglycerate mutase-like"/>
    <property type="match status" value="1"/>
</dbReference>
<gene>
    <name evidence="1" type="ORF">SE17_21415</name>
</gene>
<protein>
    <recommendedName>
        <fullName evidence="3">Phosphoglycerate mutase</fullName>
    </recommendedName>
</protein>
<dbReference type="AlphaFoldDB" id="A0A0N8PS07"/>
<sequence>RLPILADWRLRECDYGTLNGQPAHELHRDRRRYLDTPYPSGESWRQAVARVGRVLPDIALRWGGCRVLVIGHVATRWAFDHLLNGVPLEALIDADFAWREGWEYRAENLS</sequence>
<accession>A0A0N8PS07</accession>
<dbReference type="InterPro" id="IPR013078">
    <property type="entry name" value="His_Pase_superF_clade-1"/>
</dbReference>
<keyword evidence="2" id="KW-1185">Reference proteome</keyword>
<dbReference type="Proteomes" id="UP000050509">
    <property type="component" value="Unassembled WGS sequence"/>
</dbReference>
<dbReference type="PATRIC" id="fig|186479.3.peg.10857"/>
<dbReference type="InterPro" id="IPR029033">
    <property type="entry name" value="His_PPase_superfam"/>
</dbReference>
<feature type="non-terminal residue" evidence="1">
    <location>
        <position position="1"/>
    </location>
</feature>
<dbReference type="Pfam" id="PF00300">
    <property type="entry name" value="His_Phos_1"/>
    <property type="match status" value="1"/>
</dbReference>
<dbReference type="SUPFAM" id="SSF53254">
    <property type="entry name" value="Phosphoglycerate mutase-like"/>
    <property type="match status" value="1"/>
</dbReference>
<evidence type="ECO:0008006" key="3">
    <source>
        <dbReference type="Google" id="ProtNLM"/>
    </source>
</evidence>
<reference evidence="1 2" key="1">
    <citation type="submission" date="2015-09" db="EMBL/GenBank/DDBJ databases">
        <title>Draft genome sequence of Kouleothrix aurantiaca JCM 19913.</title>
        <authorList>
            <person name="Hemp J."/>
        </authorList>
    </citation>
    <scope>NUCLEOTIDE SEQUENCE [LARGE SCALE GENOMIC DNA]</scope>
    <source>
        <strain evidence="1 2">COM-B</strain>
    </source>
</reference>
<organism evidence="1 2">
    <name type="scientific">Kouleothrix aurantiaca</name>
    <dbReference type="NCBI Taxonomy" id="186479"/>
    <lineage>
        <taxon>Bacteria</taxon>
        <taxon>Bacillati</taxon>
        <taxon>Chloroflexota</taxon>
        <taxon>Chloroflexia</taxon>
        <taxon>Chloroflexales</taxon>
        <taxon>Roseiflexineae</taxon>
        <taxon>Roseiflexaceae</taxon>
        <taxon>Kouleothrix</taxon>
    </lineage>
</organism>
<comment type="caution">
    <text evidence="1">The sequence shown here is derived from an EMBL/GenBank/DDBJ whole genome shotgun (WGS) entry which is preliminary data.</text>
</comment>